<accession>A0A343VRA5</accession>
<evidence type="ECO:0000313" key="1">
    <source>
        <dbReference type="EMBL" id="AVN58429.1"/>
    </source>
</evidence>
<protein>
    <submittedName>
        <fullName evidence="1">Uncharacterized protein</fullName>
    </submittedName>
</protein>
<proteinExistence type="predicted"/>
<organism evidence="1">
    <name type="scientific">Mycolicibacterium sp. CBMA 213</name>
    <dbReference type="NCBI Taxonomy" id="1968788"/>
    <lineage>
        <taxon>Bacteria</taxon>
        <taxon>Bacillati</taxon>
        <taxon>Actinomycetota</taxon>
        <taxon>Actinomycetes</taxon>
        <taxon>Mycobacteriales</taxon>
        <taxon>Mycobacteriaceae</taxon>
        <taxon>Mycolicibacterium</taxon>
    </lineage>
</organism>
<dbReference type="AlphaFoldDB" id="A0A343VRA5"/>
<reference evidence="1" key="1">
    <citation type="journal article" date="2018" name="Front. Microbiol.">
        <title>Beyond the Limits: tRNA Array Units in Mycobacterium Genomes.</title>
        <authorList>
            <person name="Morgado S.M."/>
            <person name="Vicente A.C."/>
        </authorList>
    </citation>
    <scope>NUCLEOTIDE SEQUENCE</scope>
    <source>
        <strain evidence="1">CBMA 213</strain>
        <plasmid evidence="1">pCBMA213_1</plasmid>
    </source>
</reference>
<dbReference type="RefSeq" id="WP_155921886.1">
    <property type="nucleotide sequence ID" value="NZ_MZMR01000001.1"/>
</dbReference>
<gene>
    <name evidence="1" type="ORF">B5P44_p00134</name>
</gene>
<name>A0A343VRA5_9MYCO</name>
<dbReference type="EMBL" id="MF600313">
    <property type="protein sequence ID" value="AVN58429.1"/>
    <property type="molecule type" value="Genomic_DNA"/>
</dbReference>
<sequence>MTDQELPTKPNAAREVAISGSRDVDVVATTYVVAPDIAAVRQAFCDWPSWCGTGTPERAWENAVSGDTAARLRNGSEVTEWECTARIIATAAAYGWWPQERSGGEYIAVPIDHWVADGHSYTKIVPNLDAMLDRWNIAPVVIDAGHVPSAIEGSAGDHSPR</sequence>
<keyword evidence="1" id="KW-0614">Plasmid</keyword>
<geneLocation type="plasmid" evidence="1">
    <name>pCBMA213_1</name>
</geneLocation>